<dbReference type="Proteomes" id="UP001187192">
    <property type="component" value="Unassembled WGS sequence"/>
</dbReference>
<name>A0AA88J0E9_FICCA</name>
<feature type="coiled-coil region" evidence="1">
    <location>
        <begin position="38"/>
        <end position="65"/>
    </location>
</feature>
<feature type="compositionally biased region" description="Basic and acidic residues" evidence="2">
    <location>
        <begin position="1"/>
        <end position="11"/>
    </location>
</feature>
<feature type="region of interest" description="Disordered" evidence="2">
    <location>
        <begin position="1"/>
        <end position="26"/>
    </location>
</feature>
<sequence>MAAEHEHRDELPQGSPVDHQEASTSEAISQITNLTRLVEELTKKHNDQQSHMENITAENQILKNQLMVIHSQAAYSYYYNLYVGCSSGARAGGWQQATSHEQRGANDGTWRPATSYNPPGASAGGWQHATAYHQQRSRATYSPITPMQPLFASEDTPVVNERQAQPRQTAPETSARRQTTPTRRSTPNLPHASEDLLQPWTNVEEMMRSIMSKEMRTLKAQMQQRFTSQIHKAITSTPGFDDLARGVRETPLTSSITSTSIPKFGSISFPRFDGMSDPHDHLLQYKHVVQSTNIPTDMLDDMMCKLFAQSLKAAESIDSFDELSLEFMRSYSVHIQSGKTTKDLWGVIQGPHESLRAYIKRFSKAISEISGLDDGTAREALKKGLRHRSLFKNEICARYPPTIQNALHQAKGFIELEEENERVERDLARTRDEPSKAREERAKSFRRERSRPQRRTEHRVERTMRRDQKRPLSPPKYALGISPSELIAHLKRQVFVTWPKKLPENPARDTTKYCEFHRDHGHHTIDCRALRAEVAELLKKGHLREFLTDKGRETYGLGSESKERRVVQQIEDTPSPPPVRKTIGVIFGGSIYSGDSVTSIKSYRRKATQSVATILPDDPCEHSITFHSSEATNLSRLHDDALVLTLNVSNCEVGRILVDNGSSTDVLFLSTLKEMELSDSDIEHETDRSLIATREEGRIERSNTARRGATR</sequence>
<dbReference type="PANTHER" id="PTHR33223:SF10">
    <property type="entry name" value="AMINOTRANSFERASE-LIKE PLANT MOBILE DOMAIN-CONTAINING PROTEIN"/>
    <property type="match status" value="1"/>
</dbReference>
<evidence type="ECO:0000313" key="4">
    <source>
        <dbReference type="EMBL" id="GMN61893.1"/>
    </source>
</evidence>
<gene>
    <name evidence="4" type="ORF">TIFTF001_030969</name>
</gene>
<dbReference type="AlphaFoldDB" id="A0AA88J0E9"/>
<dbReference type="PANTHER" id="PTHR33223">
    <property type="entry name" value="CCHC-TYPE DOMAIN-CONTAINING PROTEIN"/>
    <property type="match status" value="1"/>
</dbReference>
<evidence type="ECO:0000313" key="5">
    <source>
        <dbReference type="Proteomes" id="UP001187192"/>
    </source>
</evidence>
<proteinExistence type="predicted"/>
<evidence type="ECO:0000256" key="2">
    <source>
        <dbReference type="SAM" id="MobiDB-lite"/>
    </source>
</evidence>
<evidence type="ECO:0000256" key="1">
    <source>
        <dbReference type="SAM" id="Coils"/>
    </source>
</evidence>
<dbReference type="Pfam" id="PF03732">
    <property type="entry name" value="Retrotrans_gag"/>
    <property type="match status" value="1"/>
</dbReference>
<dbReference type="EMBL" id="BTGU01000119">
    <property type="protein sequence ID" value="GMN61893.1"/>
    <property type="molecule type" value="Genomic_DNA"/>
</dbReference>
<feature type="region of interest" description="Disordered" evidence="2">
    <location>
        <begin position="688"/>
        <end position="711"/>
    </location>
</feature>
<feature type="region of interest" description="Disordered" evidence="2">
    <location>
        <begin position="423"/>
        <end position="478"/>
    </location>
</feature>
<protein>
    <recommendedName>
        <fullName evidence="3">Retrotransposon gag domain-containing protein</fullName>
    </recommendedName>
</protein>
<evidence type="ECO:0000259" key="3">
    <source>
        <dbReference type="Pfam" id="PF03732"/>
    </source>
</evidence>
<keyword evidence="5" id="KW-1185">Reference proteome</keyword>
<feature type="region of interest" description="Disordered" evidence="2">
    <location>
        <begin position="156"/>
        <end position="200"/>
    </location>
</feature>
<comment type="caution">
    <text evidence="4">The sequence shown here is derived from an EMBL/GenBank/DDBJ whole genome shotgun (WGS) entry which is preliminary data.</text>
</comment>
<keyword evidence="1" id="KW-0175">Coiled coil</keyword>
<feature type="compositionally biased region" description="Polar residues" evidence="2">
    <location>
        <begin position="162"/>
        <end position="172"/>
    </location>
</feature>
<feature type="compositionally biased region" description="Basic and acidic residues" evidence="2">
    <location>
        <begin position="688"/>
        <end position="703"/>
    </location>
</feature>
<reference evidence="4" key="1">
    <citation type="submission" date="2023-07" db="EMBL/GenBank/DDBJ databases">
        <title>draft genome sequence of fig (Ficus carica).</title>
        <authorList>
            <person name="Takahashi T."/>
            <person name="Nishimura K."/>
        </authorList>
    </citation>
    <scope>NUCLEOTIDE SEQUENCE</scope>
</reference>
<accession>A0AA88J0E9</accession>
<organism evidence="4 5">
    <name type="scientific">Ficus carica</name>
    <name type="common">Common fig</name>
    <dbReference type="NCBI Taxonomy" id="3494"/>
    <lineage>
        <taxon>Eukaryota</taxon>
        <taxon>Viridiplantae</taxon>
        <taxon>Streptophyta</taxon>
        <taxon>Embryophyta</taxon>
        <taxon>Tracheophyta</taxon>
        <taxon>Spermatophyta</taxon>
        <taxon>Magnoliopsida</taxon>
        <taxon>eudicotyledons</taxon>
        <taxon>Gunneridae</taxon>
        <taxon>Pentapetalae</taxon>
        <taxon>rosids</taxon>
        <taxon>fabids</taxon>
        <taxon>Rosales</taxon>
        <taxon>Moraceae</taxon>
        <taxon>Ficeae</taxon>
        <taxon>Ficus</taxon>
    </lineage>
</organism>
<feature type="domain" description="Retrotransposon gag" evidence="3">
    <location>
        <begin position="314"/>
        <end position="387"/>
    </location>
</feature>
<dbReference type="InterPro" id="IPR005162">
    <property type="entry name" value="Retrotrans_gag_dom"/>
</dbReference>
<feature type="compositionally biased region" description="Basic and acidic residues" evidence="2">
    <location>
        <begin position="423"/>
        <end position="470"/>
    </location>
</feature>
<feature type="compositionally biased region" description="Low complexity" evidence="2">
    <location>
        <begin position="176"/>
        <end position="187"/>
    </location>
</feature>